<accession>A0AAU9JWK6</accession>
<protein>
    <submittedName>
        <fullName evidence="1">Uncharacterized protein</fullName>
    </submittedName>
</protein>
<evidence type="ECO:0000313" key="2">
    <source>
        <dbReference type="Proteomes" id="UP001162131"/>
    </source>
</evidence>
<sequence length="158" mass="17893">MQSVSDGRIHLYKPGTLERNEDRNSIVLQALETGDGELLDWCIENMQAPLDVPDSLIAHLIYFLAGRFWVHSDPKALGWIRSTIVNNKEKIKGNQEIRLVLDEVNGKLKAKAAGIEEVGKLKNKLDRIFTQNKAAQDFAIIEQPQIIINEENDMDVED</sequence>
<evidence type="ECO:0000313" key="1">
    <source>
        <dbReference type="EMBL" id="CAG9331654.1"/>
    </source>
</evidence>
<organism evidence="1 2">
    <name type="scientific">Blepharisma stoltei</name>
    <dbReference type="NCBI Taxonomy" id="1481888"/>
    <lineage>
        <taxon>Eukaryota</taxon>
        <taxon>Sar</taxon>
        <taxon>Alveolata</taxon>
        <taxon>Ciliophora</taxon>
        <taxon>Postciliodesmatophora</taxon>
        <taxon>Heterotrichea</taxon>
        <taxon>Heterotrichida</taxon>
        <taxon>Blepharismidae</taxon>
        <taxon>Blepharisma</taxon>
    </lineage>
</organism>
<dbReference type="Proteomes" id="UP001162131">
    <property type="component" value="Unassembled WGS sequence"/>
</dbReference>
<name>A0AAU9JWK6_9CILI</name>
<comment type="caution">
    <text evidence="1">The sequence shown here is derived from an EMBL/GenBank/DDBJ whole genome shotgun (WGS) entry which is preliminary data.</text>
</comment>
<gene>
    <name evidence="1" type="ORF">BSTOLATCC_MIC53719</name>
</gene>
<reference evidence="1" key="1">
    <citation type="submission" date="2021-09" db="EMBL/GenBank/DDBJ databases">
        <authorList>
            <consortium name="AG Swart"/>
            <person name="Singh M."/>
            <person name="Singh A."/>
            <person name="Seah K."/>
            <person name="Emmerich C."/>
        </authorList>
    </citation>
    <scope>NUCLEOTIDE SEQUENCE</scope>
    <source>
        <strain evidence="1">ATCC30299</strain>
    </source>
</reference>
<proteinExistence type="predicted"/>
<keyword evidence="2" id="KW-1185">Reference proteome</keyword>
<dbReference type="AlphaFoldDB" id="A0AAU9JWK6"/>
<dbReference type="EMBL" id="CAJZBQ010000053">
    <property type="protein sequence ID" value="CAG9331654.1"/>
    <property type="molecule type" value="Genomic_DNA"/>
</dbReference>